<proteinExistence type="predicted"/>
<sequence>MDIETKELKDVREYFRDFISDSANMVDVMEQQPDDFVNKVVAKVIVDESFPCHYAQRTTVLGTAFRDVVASIRLGENRRKRQRESDDVGGREVLDEDVGVIKA</sequence>
<gene>
    <name evidence="1" type="ORF">B9Z65_76</name>
</gene>
<keyword evidence="2" id="KW-1185">Reference proteome</keyword>
<dbReference type="AlphaFoldDB" id="A0A2P7ZKC3"/>
<organism evidence="1 2">
    <name type="scientific">Elsinoe australis</name>
    <dbReference type="NCBI Taxonomy" id="40998"/>
    <lineage>
        <taxon>Eukaryota</taxon>
        <taxon>Fungi</taxon>
        <taxon>Dikarya</taxon>
        <taxon>Ascomycota</taxon>
        <taxon>Pezizomycotina</taxon>
        <taxon>Dothideomycetes</taxon>
        <taxon>Dothideomycetidae</taxon>
        <taxon>Myriangiales</taxon>
        <taxon>Elsinoaceae</taxon>
        <taxon>Elsinoe</taxon>
    </lineage>
</organism>
<evidence type="ECO:0000313" key="2">
    <source>
        <dbReference type="Proteomes" id="UP000243723"/>
    </source>
</evidence>
<dbReference type="EMBL" id="NHZQ01000174">
    <property type="protein sequence ID" value="PSK48665.1"/>
    <property type="molecule type" value="Genomic_DNA"/>
</dbReference>
<protein>
    <submittedName>
        <fullName evidence="1">Uncharacterized protein</fullName>
    </submittedName>
</protein>
<evidence type="ECO:0000313" key="1">
    <source>
        <dbReference type="EMBL" id="PSK48665.1"/>
    </source>
</evidence>
<accession>A0A2P7ZKC3</accession>
<comment type="caution">
    <text evidence="1">The sequence shown here is derived from an EMBL/GenBank/DDBJ whole genome shotgun (WGS) entry which is preliminary data.</text>
</comment>
<dbReference type="Proteomes" id="UP000243723">
    <property type="component" value="Unassembled WGS sequence"/>
</dbReference>
<name>A0A2P7ZKC3_9PEZI</name>
<reference evidence="1 2" key="1">
    <citation type="submission" date="2017-05" db="EMBL/GenBank/DDBJ databases">
        <title>Draft genome sequence of Elsinoe australis.</title>
        <authorList>
            <person name="Cheng Q."/>
        </authorList>
    </citation>
    <scope>NUCLEOTIDE SEQUENCE [LARGE SCALE GENOMIC DNA]</scope>
    <source>
        <strain evidence="1 2">NL1</strain>
    </source>
</reference>